<dbReference type="GO" id="GO:0050354">
    <property type="term" value="F:triokinase activity"/>
    <property type="evidence" value="ECO:0007669"/>
    <property type="project" value="UniProtKB-EC"/>
</dbReference>
<evidence type="ECO:0000256" key="12">
    <source>
        <dbReference type="ARBA" id="ARBA00046681"/>
    </source>
</evidence>
<proteinExistence type="predicted"/>
<comment type="subunit">
    <text evidence="12">Homodimer. Interacts with IFIH1 (via the CARD domains), the interaction is inhibited by viral infection.</text>
</comment>
<keyword evidence="7" id="KW-0418">Kinase</keyword>
<dbReference type="InterPro" id="IPR050861">
    <property type="entry name" value="Dihydroxyacetone_Kinase"/>
</dbReference>
<reference evidence="18" key="1">
    <citation type="submission" date="2021-08" db="EMBL/GenBank/DDBJ databases">
        <authorList>
            <person name="Misof B."/>
            <person name="Oliver O."/>
            <person name="Podsiadlowski L."/>
            <person name="Donath A."/>
            <person name="Peters R."/>
            <person name="Mayer C."/>
            <person name="Rust J."/>
            <person name="Gunkel S."/>
            <person name="Lesny P."/>
            <person name="Martin S."/>
            <person name="Oeyen J.P."/>
            <person name="Petersen M."/>
            <person name="Panagiotis P."/>
            <person name="Wilbrandt J."/>
            <person name="Tanja T."/>
        </authorList>
    </citation>
    <scope>NUCLEOTIDE SEQUENCE</scope>
    <source>
        <strain evidence="18">GBR_01_08_01A</strain>
        <tissue evidence="18">Thorax + abdomen</tissue>
    </source>
</reference>
<evidence type="ECO:0000256" key="11">
    <source>
        <dbReference type="ARBA" id="ARBA00045490"/>
    </source>
</evidence>
<evidence type="ECO:0000313" key="18">
    <source>
        <dbReference type="EMBL" id="KAK2586481.1"/>
    </source>
</evidence>
<sequence length="609" mass="66141">MNRSWYDANQAIEQNLLGIAKMHPGLVVLDGCTTILRRDYANMSDKVKLISGGASGNEPAHTGFVGPGMLTGAICGDVSSAPPVYTILRVLEEVGTDYPPGVLIIIQNYSGYRINFGLAKLRAESMGIYVKMIVVGEDVCSEYCNKIGDKRGFAGILFIHKIAGAMAEDGKNLESIYNVCNKIANSGEIATVSIGMKISLPHEDSLCSRRSNLNKLEIGYGIHGESGIYQANITSVDDIATLIVHKLIQLSQNSDETCTRMFPVGQSVAVMVNNLGGSNQIECNIFAVEILKQLKLVDLVAQRTYIGYLMTSLDTRGFQVSLLNLSINPNLIKYLDVPTLAPAWPKVLTAAMVEFDQNLDLISTVQTKYCKEYCSDIVPYVKPQGPMLCSRNGQVLLTIICFACEALIACAEQLNVMDKDCSDGDCGTTLARGANAIRTAIKENKINGTCPFVTFTHISCIVEKLMGGLQGGLYSLFFHAVAKVFAENDEEIIPRTWLNALIAGNKVIAEFGKVSVGDRTMLDPLIAVQNVLSNALDAKVHPIQAFGEAVKAAENCAMQTMNIRAFCGEDSVMKSKTFKYPDPGAHAVGIWMRAAYEGVKLKLVCYCEL</sequence>
<evidence type="ECO:0000259" key="17">
    <source>
        <dbReference type="PROSITE" id="PS51481"/>
    </source>
</evidence>
<comment type="function">
    <text evidence="11">Catalyzes both the phosphorylation of dihydroxyacetone and of glyceraldehyde, and the splitting of ribonucleoside diphosphate-X compounds among which FAD is the best substrate. Represses IFIH1-mediated cellular antiviral response.</text>
</comment>
<protein>
    <recommendedName>
        <fullName evidence="4">Triokinase/FMN cyclase</fullName>
        <ecNumber evidence="2">2.7.1.28</ecNumber>
        <ecNumber evidence="1">2.7.1.29</ecNumber>
        <ecNumber evidence="3">4.6.1.15</ecNumber>
    </recommendedName>
    <alternativeName>
        <fullName evidence="10">Bifunctional ATP-dependent dihydroxyacetone kinase/FAD-AMP lyase (cyclizing)</fullName>
    </alternativeName>
</protein>
<evidence type="ECO:0000256" key="5">
    <source>
        <dbReference type="ARBA" id="ARBA00022679"/>
    </source>
</evidence>
<accession>A0AAD9RV81</accession>
<evidence type="ECO:0000256" key="7">
    <source>
        <dbReference type="ARBA" id="ARBA00022777"/>
    </source>
</evidence>
<feature type="domain" description="DhaK" evidence="17">
    <location>
        <begin position="7"/>
        <end position="344"/>
    </location>
</feature>
<evidence type="ECO:0000256" key="1">
    <source>
        <dbReference type="ARBA" id="ARBA00012107"/>
    </source>
</evidence>
<dbReference type="SMART" id="SM01120">
    <property type="entry name" value="Dak2"/>
    <property type="match status" value="1"/>
</dbReference>
<evidence type="ECO:0000256" key="4">
    <source>
        <dbReference type="ARBA" id="ARBA00018932"/>
    </source>
</evidence>
<dbReference type="InterPro" id="IPR004007">
    <property type="entry name" value="DhaL_dom"/>
</dbReference>
<gene>
    <name evidence="18" type="ORF">KPH14_010750</name>
</gene>
<dbReference type="Pfam" id="PF02734">
    <property type="entry name" value="Dak2"/>
    <property type="match status" value="1"/>
</dbReference>
<dbReference type="FunFam" id="1.25.40.340:FF:000002">
    <property type="entry name" value="Dihydroxyacetone kinase, L subunit"/>
    <property type="match status" value="1"/>
</dbReference>
<dbReference type="InterPro" id="IPR004006">
    <property type="entry name" value="DhaK_dom"/>
</dbReference>
<evidence type="ECO:0000256" key="3">
    <source>
        <dbReference type="ARBA" id="ARBA00012578"/>
    </source>
</evidence>
<dbReference type="SUPFAM" id="SSF101473">
    <property type="entry name" value="DhaL-like"/>
    <property type="match status" value="1"/>
</dbReference>
<feature type="domain" description="DhaL" evidence="16">
    <location>
        <begin position="394"/>
        <end position="597"/>
    </location>
</feature>
<name>A0AAD9RV81_9HYME</name>
<dbReference type="GO" id="GO:0034012">
    <property type="term" value="F:FAD-AMP lyase (cyclizing) activity"/>
    <property type="evidence" value="ECO:0007669"/>
    <property type="project" value="UniProtKB-EC"/>
</dbReference>
<dbReference type="Proteomes" id="UP001258017">
    <property type="component" value="Unassembled WGS sequence"/>
</dbReference>
<comment type="catalytic activity">
    <reaction evidence="13">
        <text>D-glyceraldehyde + ATP = D-glyceraldehyde 3-phosphate + ADP + H(+)</text>
        <dbReference type="Rhea" id="RHEA:13941"/>
        <dbReference type="ChEBI" id="CHEBI:15378"/>
        <dbReference type="ChEBI" id="CHEBI:17378"/>
        <dbReference type="ChEBI" id="CHEBI:30616"/>
        <dbReference type="ChEBI" id="CHEBI:59776"/>
        <dbReference type="ChEBI" id="CHEBI:456216"/>
        <dbReference type="EC" id="2.7.1.28"/>
    </reaction>
</comment>
<comment type="catalytic activity">
    <reaction evidence="14">
        <text>FAD = riboflavin cyclic-4',5'-phosphate + AMP + H(+)</text>
        <dbReference type="Rhea" id="RHEA:13729"/>
        <dbReference type="ChEBI" id="CHEBI:15378"/>
        <dbReference type="ChEBI" id="CHEBI:57692"/>
        <dbReference type="ChEBI" id="CHEBI:76202"/>
        <dbReference type="ChEBI" id="CHEBI:456215"/>
        <dbReference type="EC" id="4.6.1.15"/>
    </reaction>
</comment>
<comment type="caution">
    <text evidence="18">The sequence shown here is derived from an EMBL/GenBank/DDBJ whole genome shotgun (WGS) entry which is preliminary data.</text>
</comment>
<dbReference type="GO" id="GO:0004371">
    <property type="term" value="F:glycerone kinase activity"/>
    <property type="evidence" value="ECO:0007669"/>
    <property type="project" value="UniProtKB-EC"/>
</dbReference>
<dbReference type="PROSITE" id="PS51480">
    <property type="entry name" value="DHAL"/>
    <property type="match status" value="1"/>
</dbReference>
<evidence type="ECO:0000256" key="9">
    <source>
        <dbReference type="ARBA" id="ARBA00023285"/>
    </source>
</evidence>
<dbReference type="Gene3D" id="1.25.40.340">
    <property type="match status" value="1"/>
</dbReference>
<dbReference type="EC" id="2.7.1.29" evidence="1"/>
<organism evidence="18 19">
    <name type="scientific">Odynerus spinipes</name>
    <dbReference type="NCBI Taxonomy" id="1348599"/>
    <lineage>
        <taxon>Eukaryota</taxon>
        <taxon>Metazoa</taxon>
        <taxon>Ecdysozoa</taxon>
        <taxon>Arthropoda</taxon>
        <taxon>Hexapoda</taxon>
        <taxon>Insecta</taxon>
        <taxon>Pterygota</taxon>
        <taxon>Neoptera</taxon>
        <taxon>Endopterygota</taxon>
        <taxon>Hymenoptera</taxon>
        <taxon>Apocrita</taxon>
        <taxon>Aculeata</taxon>
        <taxon>Vespoidea</taxon>
        <taxon>Vespidae</taxon>
        <taxon>Eumeninae</taxon>
        <taxon>Odynerus</taxon>
    </lineage>
</organism>
<evidence type="ECO:0000256" key="2">
    <source>
        <dbReference type="ARBA" id="ARBA00012110"/>
    </source>
</evidence>
<evidence type="ECO:0000256" key="10">
    <source>
        <dbReference type="ARBA" id="ARBA00032426"/>
    </source>
</evidence>
<dbReference type="EMBL" id="JAIFRP010000013">
    <property type="protein sequence ID" value="KAK2586481.1"/>
    <property type="molecule type" value="Genomic_DNA"/>
</dbReference>
<dbReference type="Gene3D" id="3.40.50.10440">
    <property type="entry name" value="Dihydroxyacetone kinase, domain 1"/>
    <property type="match status" value="1"/>
</dbReference>
<evidence type="ECO:0000256" key="6">
    <source>
        <dbReference type="ARBA" id="ARBA00022741"/>
    </source>
</evidence>
<dbReference type="GO" id="GO:0005524">
    <property type="term" value="F:ATP binding"/>
    <property type="evidence" value="ECO:0007669"/>
    <property type="project" value="UniProtKB-KW"/>
</dbReference>
<dbReference type="PROSITE" id="PS51481">
    <property type="entry name" value="DHAK"/>
    <property type="match status" value="1"/>
</dbReference>
<evidence type="ECO:0000313" key="19">
    <source>
        <dbReference type="Proteomes" id="UP001258017"/>
    </source>
</evidence>
<keyword evidence="19" id="KW-1185">Reference proteome</keyword>
<dbReference type="GO" id="GO:0019563">
    <property type="term" value="P:glycerol catabolic process"/>
    <property type="evidence" value="ECO:0007669"/>
    <property type="project" value="TreeGrafter"/>
</dbReference>
<dbReference type="AlphaFoldDB" id="A0AAD9RV81"/>
<dbReference type="EC" id="2.7.1.28" evidence="2"/>
<evidence type="ECO:0000256" key="13">
    <source>
        <dbReference type="ARBA" id="ARBA00047974"/>
    </source>
</evidence>
<dbReference type="Gene3D" id="3.30.1180.20">
    <property type="entry name" value="Dihydroxyacetone kinase, domain 2"/>
    <property type="match status" value="1"/>
</dbReference>
<keyword evidence="9" id="KW-0170">Cobalt</keyword>
<dbReference type="Pfam" id="PF02733">
    <property type="entry name" value="Dak1"/>
    <property type="match status" value="1"/>
</dbReference>
<keyword evidence="8" id="KW-0067">ATP-binding</keyword>
<dbReference type="PANTHER" id="PTHR28629:SF4">
    <property type="entry name" value="TRIOKINASE_FMN CYCLASE"/>
    <property type="match status" value="1"/>
</dbReference>
<dbReference type="FunFam" id="3.40.50.10440:FF:000001">
    <property type="entry name" value="Dihydroxyacetone kinase, DhaK subunit"/>
    <property type="match status" value="1"/>
</dbReference>
<dbReference type="InterPro" id="IPR036117">
    <property type="entry name" value="DhaL_dom_sf"/>
</dbReference>
<keyword evidence="6" id="KW-0547">Nucleotide-binding</keyword>
<dbReference type="PANTHER" id="PTHR28629">
    <property type="entry name" value="TRIOKINASE/FMN CYCLASE"/>
    <property type="match status" value="1"/>
</dbReference>
<evidence type="ECO:0000256" key="8">
    <source>
        <dbReference type="ARBA" id="ARBA00022840"/>
    </source>
</evidence>
<comment type="catalytic activity">
    <reaction evidence="15">
        <text>dihydroxyacetone + ATP = dihydroxyacetone phosphate + ADP + H(+)</text>
        <dbReference type="Rhea" id="RHEA:15773"/>
        <dbReference type="ChEBI" id="CHEBI:15378"/>
        <dbReference type="ChEBI" id="CHEBI:16016"/>
        <dbReference type="ChEBI" id="CHEBI:30616"/>
        <dbReference type="ChEBI" id="CHEBI:57642"/>
        <dbReference type="ChEBI" id="CHEBI:456216"/>
        <dbReference type="EC" id="2.7.1.29"/>
    </reaction>
</comment>
<dbReference type="GO" id="GO:0005829">
    <property type="term" value="C:cytosol"/>
    <property type="evidence" value="ECO:0007669"/>
    <property type="project" value="TreeGrafter"/>
</dbReference>
<evidence type="ECO:0000256" key="14">
    <source>
        <dbReference type="ARBA" id="ARBA00048526"/>
    </source>
</evidence>
<keyword evidence="5" id="KW-0808">Transferase</keyword>
<evidence type="ECO:0000256" key="15">
    <source>
        <dbReference type="ARBA" id="ARBA00048898"/>
    </source>
</evidence>
<evidence type="ECO:0000259" key="16">
    <source>
        <dbReference type="PROSITE" id="PS51480"/>
    </source>
</evidence>
<dbReference type="SUPFAM" id="SSF82549">
    <property type="entry name" value="DAK1/DegV-like"/>
    <property type="match status" value="1"/>
</dbReference>
<reference evidence="18" key="2">
    <citation type="journal article" date="2023" name="Commun. Biol.">
        <title>Intrasexual cuticular hydrocarbon dimorphism in a wasp sheds light on hydrocarbon biosynthesis genes in Hymenoptera.</title>
        <authorList>
            <person name="Moris V.C."/>
            <person name="Podsiadlowski L."/>
            <person name="Martin S."/>
            <person name="Oeyen J.P."/>
            <person name="Donath A."/>
            <person name="Petersen M."/>
            <person name="Wilbrandt J."/>
            <person name="Misof B."/>
            <person name="Liedtke D."/>
            <person name="Thamm M."/>
            <person name="Scheiner R."/>
            <person name="Schmitt T."/>
            <person name="Niehuis O."/>
        </authorList>
    </citation>
    <scope>NUCLEOTIDE SEQUENCE</scope>
    <source>
        <strain evidence="18">GBR_01_08_01A</strain>
    </source>
</reference>
<dbReference type="EC" id="4.6.1.15" evidence="3"/>